<dbReference type="AlphaFoldDB" id="A0A1Q9DV59"/>
<comment type="caution">
    <text evidence="2">The sequence shown here is derived from an EMBL/GenBank/DDBJ whole genome shotgun (WGS) entry which is preliminary data.</text>
</comment>
<dbReference type="Proteomes" id="UP000186817">
    <property type="component" value="Unassembled WGS sequence"/>
</dbReference>
<protein>
    <submittedName>
        <fullName evidence="2">Uncharacterized protein</fullName>
    </submittedName>
</protein>
<feature type="region of interest" description="Disordered" evidence="1">
    <location>
        <begin position="318"/>
        <end position="348"/>
    </location>
</feature>
<proteinExistence type="predicted"/>
<sequence>MSRAGKTTWHILGVQSKAAANEQLTCRSSCVPCNIQMLKFKLEGKAGRVMAGHIAGGCVDGCPYGDAPDVSVAEHRGKMRTLGRALWKDTRLRAMKLLQSELSESRNYNGDYRSGALFSDIGVRCGCMCSQFKVHRAHAAMPGQHRMVSGKAGTPERKCMAQDASNIAQAPGKTRYVDSPPAAVPASRAMEATLKPLEPASTAWALANLVAKGSLVWSSARSSLRHLPLEAAAEACLAQMREFGPQELSNGGREARILEPQKAELNEATSKRAALQLEAPGTQEPANSGQAFGSMAKQGSQSTTAAAASLLERLEAGSGAAASFERSPDPEDPGCGGHGDDLKAGRPRRPTLAEGLESSATVVSPCLGLGYFVELLSAAMAAAGRQMTFKPLEPSNIARSLAVSEPIGVVGWCALEVDTAQMDGVMFQQTWDRFWQSLRALGTPVQCEPTVGWPALEKTRMDSVVRQQTWDQFWQSLRAVPIPVQCVQMVGWSVLETTRMDSVRCQQPWDQFWQSLRELGILVQCEQMVGWSALETTRMDCARCQQPWDQFWQSLRAVVPSVSSWVLYGYARKSAAELQDRPGNLQSPD</sequence>
<organism evidence="2 3">
    <name type="scientific">Symbiodinium microadriaticum</name>
    <name type="common">Dinoflagellate</name>
    <name type="synonym">Zooxanthella microadriatica</name>
    <dbReference type="NCBI Taxonomy" id="2951"/>
    <lineage>
        <taxon>Eukaryota</taxon>
        <taxon>Sar</taxon>
        <taxon>Alveolata</taxon>
        <taxon>Dinophyceae</taxon>
        <taxon>Suessiales</taxon>
        <taxon>Symbiodiniaceae</taxon>
        <taxon>Symbiodinium</taxon>
    </lineage>
</organism>
<accession>A0A1Q9DV59</accession>
<name>A0A1Q9DV59_SYMMI</name>
<gene>
    <name evidence="2" type="ORF">AK812_SmicGene18404</name>
</gene>
<keyword evidence="3" id="KW-1185">Reference proteome</keyword>
<feature type="region of interest" description="Disordered" evidence="1">
    <location>
        <begin position="279"/>
        <end position="299"/>
    </location>
</feature>
<evidence type="ECO:0000313" key="3">
    <source>
        <dbReference type="Proteomes" id="UP000186817"/>
    </source>
</evidence>
<evidence type="ECO:0000313" key="2">
    <source>
        <dbReference type="EMBL" id="OLP99073.1"/>
    </source>
</evidence>
<dbReference type="EMBL" id="LSRX01000375">
    <property type="protein sequence ID" value="OLP99073.1"/>
    <property type="molecule type" value="Genomic_DNA"/>
</dbReference>
<evidence type="ECO:0000256" key="1">
    <source>
        <dbReference type="SAM" id="MobiDB-lite"/>
    </source>
</evidence>
<dbReference type="OrthoDB" id="10385564at2759"/>
<reference evidence="2 3" key="1">
    <citation type="submission" date="2016-02" db="EMBL/GenBank/DDBJ databases">
        <title>Genome analysis of coral dinoflagellate symbionts highlights evolutionary adaptations to a symbiotic lifestyle.</title>
        <authorList>
            <person name="Aranda M."/>
            <person name="Li Y."/>
            <person name="Liew Y.J."/>
            <person name="Baumgarten S."/>
            <person name="Simakov O."/>
            <person name="Wilson M."/>
            <person name="Piel J."/>
            <person name="Ashoor H."/>
            <person name="Bougouffa S."/>
            <person name="Bajic V.B."/>
            <person name="Ryu T."/>
            <person name="Ravasi T."/>
            <person name="Bayer T."/>
            <person name="Micklem G."/>
            <person name="Kim H."/>
            <person name="Bhak J."/>
            <person name="Lajeunesse T.C."/>
            <person name="Voolstra C.R."/>
        </authorList>
    </citation>
    <scope>NUCLEOTIDE SEQUENCE [LARGE SCALE GENOMIC DNA]</scope>
    <source>
        <strain evidence="2 3">CCMP2467</strain>
    </source>
</reference>